<evidence type="ECO:0000313" key="1">
    <source>
        <dbReference type="EMBL" id="EJR23852.1"/>
    </source>
</evidence>
<proteinExistence type="predicted"/>
<comment type="caution">
    <text evidence="1">The sequence shown here is derived from an EMBL/GenBank/DDBJ whole genome shotgun (WGS) entry which is preliminary data.</text>
</comment>
<dbReference type="EMBL" id="AHER01000024">
    <property type="protein sequence ID" value="EJR23852.1"/>
    <property type="molecule type" value="Genomic_DNA"/>
</dbReference>
<dbReference type="AlphaFoldDB" id="A0A9W5K9I1"/>
<protein>
    <submittedName>
        <fullName evidence="1">Uncharacterized protein</fullName>
    </submittedName>
</protein>
<accession>A0A9W5K9I1</accession>
<sequence>MQNVVLKGKKVTIRTIEESDIKTLWNIIFKEESPE</sequence>
<gene>
    <name evidence="1" type="ORF">IIA_01809</name>
</gene>
<name>A0A9W5K9I1_BACC8</name>
<dbReference type="Proteomes" id="UP000006607">
    <property type="component" value="Unassembled WGS sequence"/>
</dbReference>
<organism evidence="1 2">
    <name type="scientific">Bacillus cereus (strain VD014)</name>
    <dbReference type="NCBI Taxonomy" id="1053223"/>
    <lineage>
        <taxon>Bacteria</taxon>
        <taxon>Bacillati</taxon>
        <taxon>Bacillota</taxon>
        <taxon>Bacilli</taxon>
        <taxon>Bacillales</taxon>
        <taxon>Bacillaceae</taxon>
        <taxon>Bacillus</taxon>
        <taxon>Bacillus cereus group</taxon>
    </lineage>
</organism>
<reference evidence="1" key="1">
    <citation type="submission" date="2012-04" db="EMBL/GenBank/DDBJ databases">
        <title>The Genome Sequence of Bacillus cereus VD014.</title>
        <authorList>
            <consortium name="The Broad Institute Genome Sequencing Platform"/>
            <consortium name="The Broad Institute Genome Sequencing Center for Infectious Disease"/>
            <person name="Feldgarden M."/>
            <person name="Van der Auwera G.A."/>
            <person name="Mahillon J."/>
            <person name="Duprez V."/>
            <person name="Timmery S."/>
            <person name="Mattelet C."/>
            <person name="Dierick K."/>
            <person name="Sun M."/>
            <person name="Yu Z."/>
            <person name="Zhu L."/>
            <person name="Hu X."/>
            <person name="Shank E.B."/>
            <person name="Swiecicka I."/>
            <person name="Hansen B.M."/>
            <person name="Andrup L."/>
            <person name="Young S.K."/>
            <person name="Zeng Q."/>
            <person name="Gargeya S."/>
            <person name="Fitzgerald M."/>
            <person name="Haas B."/>
            <person name="Abouelleil A."/>
            <person name="Alvarado L."/>
            <person name="Arachchi H.M."/>
            <person name="Berlin A."/>
            <person name="Chapman S.B."/>
            <person name="Goldberg J."/>
            <person name="Griggs A."/>
            <person name="Gujja S."/>
            <person name="Hansen M."/>
            <person name="Howarth C."/>
            <person name="Imamovic A."/>
            <person name="Larimer J."/>
            <person name="McCowen C."/>
            <person name="Montmayeur A."/>
            <person name="Murphy C."/>
            <person name="Neiman D."/>
            <person name="Pearson M."/>
            <person name="Priest M."/>
            <person name="Roberts A."/>
            <person name="Saif S."/>
            <person name="Shea T."/>
            <person name="Sisk P."/>
            <person name="Sykes S."/>
            <person name="Wortman J."/>
            <person name="Nusbaum C."/>
            <person name="Birren B."/>
        </authorList>
    </citation>
    <scope>NUCLEOTIDE SEQUENCE</scope>
    <source>
        <strain evidence="1">VD014</strain>
    </source>
</reference>
<evidence type="ECO:0000313" key="2">
    <source>
        <dbReference type="Proteomes" id="UP000006607"/>
    </source>
</evidence>